<organism evidence="2 3">
    <name type="scientific">Marssonina brunnea f. sp. multigermtubi (strain MB_m1)</name>
    <name type="common">Marssonina leaf spot fungus</name>
    <dbReference type="NCBI Taxonomy" id="1072389"/>
    <lineage>
        <taxon>Eukaryota</taxon>
        <taxon>Fungi</taxon>
        <taxon>Dikarya</taxon>
        <taxon>Ascomycota</taxon>
        <taxon>Pezizomycotina</taxon>
        <taxon>Leotiomycetes</taxon>
        <taxon>Helotiales</taxon>
        <taxon>Drepanopezizaceae</taxon>
        <taxon>Drepanopeziza</taxon>
    </lineage>
</organism>
<protein>
    <recommendedName>
        <fullName evidence="1">F-box domain-containing protein</fullName>
    </recommendedName>
</protein>
<evidence type="ECO:0000259" key="1">
    <source>
        <dbReference type="PROSITE" id="PS50181"/>
    </source>
</evidence>
<dbReference type="AlphaFoldDB" id="K1X6H0"/>
<dbReference type="OMA" id="EPERENC"/>
<dbReference type="SMART" id="SM00256">
    <property type="entry name" value="FBOX"/>
    <property type="match status" value="1"/>
</dbReference>
<accession>K1X6H0</accession>
<dbReference type="PROSITE" id="PS50181">
    <property type="entry name" value="FBOX"/>
    <property type="match status" value="1"/>
</dbReference>
<proteinExistence type="predicted"/>
<dbReference type="InParanoid" id="K1X6H0"/>
<dbReference type="Proteomes" id="UP000006753">
    <property type="component" value="Unassembled WGS sequence"/>
</dbReference>
<dbReference type="GeneID" id="18761462"/>
<dbReference type="Pfam" id="PF12937">
    <property type="entry name" value="F-box-like"/>
    <property type="match status" value="1"/>
</dbReference>
<dbReference type="SUPFAM" id="SSF81383">
    <property type="entry name" value="F-box domain"/>
    <property type="match status" value="1"/>
</dbReference>
<evidence type="ECO:0000313" key="2">
    <source>
        <dbReference type="EMBL" id="EKD16233.1"/>
    </source>
</evidence>
<dbReference type="KEGG" id="mbe:MBM_05527"/>
<reference evidence="2 3" key="1">
    <citation type="journal article" date="2012" name="BMC Genomics">
        <title>Sequencing the genome of Marssonina brunnea reveals fungus-poplar co-evolution.</title>
        <authorList>
            <person name="Zhu S."/>
            <person name="Cao Y.-Z."/>
            <person name="Jiang C."/>
            <person name="Tan B.-Y."/>
            <person name="Wang Z."/>
            <person name="Feng S."/>
            <person name="Zhang L."/>
            <person name="Su X.-H."/>
            <person name="Brejova B."/>
            <person name="Vinar T."/>
            <person name="Xu M."/>
            <person name="Wang M.-X."/>
            <person name="Zhang S.-G."/>
            <person name="Huang M.-R."/>
            <person name="Wu R."/>
            <person name="Zhou Y."/>
        </authorList>
    </citation>
    <scope>NUCLEOTIDE SEQUENCE [LARGE SCALE GENOMIC DNA]</scope>
    <source>
        <strain evidence="2 3">MB_m1</strain>
    </source>
</reference>
<dbReference type="eggNOG" id="ENOG502STHF">
    <property type="taxonomic scope" value="Eukaryota"/>
</dbReference>
<keyword evidence="3" id="KW-1185">Reference proteome</keyword>
<dbReference type="SUPFAM" id="SSF69322">
    <property type="entry name" value="Tricorn protease domain 2"/>
    <property type="match status" value="1"/>
</dbReference>
<feature type="domain" description="F-box" evidence="1">
    <location>
        <begin position="196"/>
        <end position="243"/>
    </location>
</feature>
<dbReference type="EMBL" id="JH921439">
    <property type="protein sequence ID" value="EKD16233.1"/>
    <property type="molecule type" value="Genomic_DNA"/>
</dbReference>
<dbReference type="OrthoDB" id="3510874at2759"/>
<dbReference type="Gene3D" id="1.20.1280.50">
    <property type="match status" value="1"/>
</dbReference>
<name>K1X6H0_MARBU</name>
<evidence type="ECO:0000313" key="3">
    <source>
        <dbReference type="Proteomes" id="UP000006753"/>
    </source>
</evidence>
<gene>
    <name evidence="2" type="ORF">MBM_05527</name>
</gene>
<dbReference type="STRING" id="1072389.K1X6H0"/>
<dbReference type="CDD" id="cd09917">
    <property type="entry name" value="F-box_SF"/>
    <property type="match status" value="1"/>
</dbReference>
<dbReference type="InterPro" id="IPR001810">
    <property type="entry name" value="F-box_dom"/>
</dbReference>
<sequence length="630" mass="71656">MSGCPSTLFRAGWVIGSWIDGQVPVPKRFVEFLQLTYSVQLGTYLPTVLPLYIRNLAAAAGDPHELKAERRANRWYYCARQGHPSESFRTGYLITTFPDHDFSYGSEDLSTRFDQDFQRFTEIGSALFSIMAPNHFGTGELVDVFNSLSSDPNTAPGLPGSLEHKRALALGSLLAQLTDQEVINLRIRLNAMKTPDKLFVRLPSELQLQILAHLDFEDLFRIRRVCRSWNAALGTEDTCLELLKRHFPRKYEQEYRSLTSDGCADNLSSEKLKAKKELKLWFDKAALARIRRARGQYHSVRTFHQPHLGDWSRRGFYGHPQYNNGRIAYLRGCWRVLVVKSLDSPAEECFMDENRHNFALWLLSDKYIVTTTDESTDLLAWPLENLGAAYKRGPHVVRLPNRAKKLSARGDCVAIVSCSNEVFLWDLRLPGQPLRQVEVPIQFPETRIVDVVFNAYDENIFFVCTLRNAFASFMKHIQMREIQDGTQVSTYEIDLANADPNHDCISVQPLHDSVILLAQEHDSHLFSVEHTTLSNTERRIGSAAAQKCEHLTFDMESKEFERHASYAGSGSGANWRNCSFEPERENCIKVGAVSSKVTTVLLGDDRFVVLFGKKGYAVWCFEPDVKPSEV</sequence>
<dbReference type="InterPro" id="IPR036047">
    <property type="entry name" value="F-box-like_dom_sf"/>
</dbReference>
<dbReference type="HOGENOM" id="CLU_434164_0_0_1"/>